<feature type="domain" description="HTH LytTR-type" evidence="2">
    <location>
        <begin position="214"/>
        <end position="275"/>
    </location>
</feature>
<dbReference type="EMBL" id="VATY01000002">
    <property type="protein sequence ID" value="TMM56801.1"/>
    <property type="molecule type" value="Genomic_DNA"/>
</dbReference>
<gene>
    <name evidence="3" type="ORF">FEE95_09880</name>
</gene>
<dbReference type="SMART" id="SM00850">
    <property type="entry name" value="LytTR"/>
    <property type="match status" value="1"/>
</dbReference>
<dbReference type="GO" id="GO:0003677">
    <property type="term" value="F:DNA binding"/>
    <property type="evidence" value="ECO:0007669"/>
    <property type="project" value="InterPro"/>
</dbReference>
<comment type="caution">
    <text evidence="3">The sequence shown here is derived from an EMBL/GenBank/DDBJ whole genome shotgun (WGS) entry which is preliminary data.</text>
</comment>
<dbReference type="InterPro" id="IPR007492">
    <property type="entry name" value="LytTR_DNA-bd_dom"/>
</dbReference>
<evidence type="ECO:0000313" key="3">
    <source>
        <dbReference type="EMBL" id="TMM56801.1"/>
    </source>
</evidence>
<name>A0A5S3PQ67_9FLAO</name>
<accession>A0A5S3PQ67</accession>
<feature type="transmembrane region" description="Helical" evidence="1">
    <location>
        <begin position="96"/>
        <end position="117"/>
    </location>
</feature>
<organism evidence="3 4">
    <name type="scientific">Maribacter algarum</name>
    <name type="common">ex Zhang et al. 2020</name>
    <dbReference type="NCBI Taxonomy" id="2578118"/>
    <lineage>
        <taxon>Bacteria</taxon>
        <taxon>Pseudomonadati</taxon>
        <taxon>Bacteroidota</taxon>
        <taxon>Flavobacteriia</taxon>
        <taxon>Flavobacteriales</taxon>
        <taxon>Flavobacteriaceae</taxon>
        <taxon>Maribacter</taxon>
    </lineage>
</organism>
<proteinExistence type="predicted"/>
<evidence type="ECO:0000313" key="4">
    <source>
        <dbReference type="Proteomes" id="UP000310314"/>
    </source>
</evidence>
<evidence type="ECO:0000259" key="2">
    <source>
        <dbReference type="PROSITE" id="PS50930"/>
    </source>
</evidence>
<dbReference type="Proteomes" id="UP000310314">
    <property type="component" value="Unassembled WGS sequence"/>
</dbReference>
<dbReference type="PROSITE" id="PS50930">
    <property type="entry name" value="HTH_LYTTR"/>
    <property type="match status" value="1"/>
</dbReference>
<keyword evidence="1" id="KW-0812">Transmembrane</keyword>
<evidence type="ECO:0000256" key="1">
    <source>
        <dbReference type="SAM" id="Phobius"/>
    </source>
</evidence>
<keyword evidence="4" id="KW-1185">Reference proteome</keyword>
<feature type="transmembrane region" description="Helical" evidence="1">
    <location>
        <begin position="23"/>
        <end position="42"/>
    </location>
</feature>
<sequence length="275" mass="31685">MPIFKKVIEFLNKPFPQGENRSWYYGAMSFLSLFVVVFLYIFKPFGIHRLPTNPFLMCLGFGAMTFLGAALYEISIHQLRSFKKTYKNYTFGTWSLNNLGVMFCISLANFVFARLVYFGYFEWSLFPTMLYATFMIGIIPLTMIGGFVLLTQEKKNQNTTTEINPSGDYSKGESIFLFEIPLHQVKYIEALQNYVKIAYINTEGQLKIQTERVTLKEIQAKIEGGPVVKCHRSYLVNTNYIIDYKGNSQGLLLTLSDCNKVIPVSRTWVPLFRKS</sequence>
<protein>
    <submittedName>
        <fullName evidence="3">LytTR family transcriptional regulator</fullName>
    </submittedName>
</protein>
<reference evidence="3 4" key="1">
    <citation type="submission" date="2019-05" db="EMBL/GenBank/DDBJ databases">
        <authorList>
            <person name="Zhang J.-Y."/>
            <person name="Feg X."/>
            <person name="Du Z.-J."/>
        </authorList>
    </citation>
    <scope>NUCLEOTIDE SEQUENCE [LARGE SCALE GENOMIC DNA]</scope>
    <source>
        <strain evidence="3 4">RZ26</strain>
    </source>
</reference>
<feature type="transmembrane region" description="Helical" evidence="1">
    <location>
        <begin position="129"/>
        <end position="150"/>
    </location>
</feature>
<dbReference type="Pfam" id="PF04397">
    <property type="entry name" value="LytTR"/>
    <property type="match status" value="1"/>
</dbReference>
<keyword evidence="1" id="KW-1133">Transmembrane helix</keyword>
<feature type="transmembrane region" description="Helical" evidence="1">
    <location>
        <begin position="54"/>
        <end position="75"/>
    </location>
</feature>
<dbReference type="Gene3D" id="2.40.50.1020">
    <property type="entry name" value="LytTr DNA-binding domain"/>
    <property type="match status" value="1"/>
</dbReference>
<dbReference type="AlphaFoldDB" id="A0A5S3PQ67"/>
<keyword evidence="1" id="KW-0472">Membrane</keyword>
<dbReference type="RefSeq" id="WP_238474578.1">
    <property type="nucleotide sequence ID" value="NZ_VATY01000002.1"/>
</dbReference>